<evidence type="ECO:0000313" key="6">
    <source>
        <dbReference type="Proteomes" id="UP000612808"/>
    </source>
</evidence>
<dbReference type="GO" id="GO:0016491">
    <property type="term" value="F:oxidoreductase activity"/>
    <property type="evidence" value="ECO:0007669"/>
    <property type="project" value="UniProtKB-KW"/>
</dbReference>
<organism evidence="5 6">
    <name type="scientific">Actinocatenispora rupis</name>
    <dbReference type="NCBI Taxonomy" id="519421"/>
    <lineage>
        <taxon>Bacteria</taxon>
        <taxon>Bacillati</taxon>
        <taxon>Actinomycetota</taxon>
        <taxon>Actinomycetes</taxon>
        <taxon>Micromonosporales</taxon>
        <taxon>Micromonosporaceae</taxon>
        <taxon>Actinocatenispora</taxon>
    </lineage>
</organism>
<evidence type="ECO:0000259" key="3">
    <source>
        <dbReference type="Pfam" id="PF01408"/>
    </source>
</evidence>
<evidence type="ECO:0000259" key="4">
    <source>
        <dbReference type="Pfam" id="PF22725"/>
    </source>
</evidence>
<feature type="domain" description="GFO/IDH/MocA-like oxidoreductase" evidence="4">
    <location>
        <begin position="125"/>
        <end position="245"/>
    </location>
</feature>
<dbReference type="AlphaFoldDB" id="A0A8J3NGL3"/>
<dbReference type="InterPro" id="IPR036291">
    <property type="entry name" value="NAD(P)-bd_dom_sf"/>
</dbReference>
<keyword evidence="6" id="KW-1185">Reference proteome</keyword>
<dbReference type="EMBL" id="BOMB01000035">
    <property type="protein sequence ID" value="GID14984.1"/>
    <property type="molecule type" value="Genomic_DNA"/>
</dbReference>
<dbReference type="Pfam" id="PF01408">
    <property type="entry name" value="GFO_IDH_MocA"/>
    <property type="match status" value="1"/>
</dbReference>
<name>A0A8J3NGL3_9ACTN</name>
<comment type="similarity">
    <text evidence="1">Belongs to the Gfo/Idh/MocA family.</text>
</comment>
<dbReference type="GO" id="GO:0000166">
    <property type="term" value="F:nucleotide binding"/>
    <property type="evidence" value="ECO:0007669"/>
    <property type="project" value="InterPro"/>
</dbReference>
<dbReference type="Gene3D" id="3.40.50.720">
    <property type="entry name" value="NAD(P)-binding Rossmann-like Domain"/>
    <property type="match status" value="1"/>
</dbReference>
<evidence type="ECO:0000313" key="5">
    <source>
        <dbReference type="EMBL" id="GID14984.1"/>
    </source>
</evidence>
<accession>A0A8J3NGL3</accession>
<dbReference type="Proteomes" id="UP000612808">
    <property type="component" value="Unassembled WGS sequence"/>
</dbReference>
<dbReference type="SUPFAM" id="SSF51735">
    <property type="entry name" value="NAD(P)-binding Rossmann-fold domains"/>
    <property type="match status" value="1"/>
</dbReference>
<dbReference type="Pfam" id="PF22725">
    <property type="entry name" value="GFO_IDH_MocA_C3"/>
    <property type="match status" value="1"/>
</dbReference>
<comment type="caution">
    <text evidence="5">The sequence shown here is derived from an EMBL/GenBank/DDBJ whole genome shotgun (WGS) entry which is preliminary data.</text>
</comment>
<dbReference type="Gene3D" id="3.30.360.10">
    <property type="entry name" value="Dihydrodipicolinate Reductase, domain 2"/>
    <property type="match status" value="1"/>
</dbReference>
<dbReference type="PANTHER" id="PTHR42840">
    <property type="entry name" value="NAD(P)-BINDING ROSSMANN-FOLD SUPERFAMILY PROTEIN-RELATED"/>
    <property type="match status" value="1"/>
</dbReference>
<sequence>MRIGLAGAGRIGARHATTLASLPAVDRVVVSDPDRTRAAEVADRTGAVVVDGVAELLAGVDALVVATPTEGHAPLIRRAAALGLPTFCEKPVAAGLAETRDLVAAVADADLVLQVGFQRRFDAGFRALRDAVRAGTLGRVHTLRGCTSDPAPPPAAYIAGSGGIFRDCAVHDYDAVRWVTGREVVAVSATGANTGAEFFAAAGDVDTAVSVLTLSDGALAVCTATRYNGAGYDVRLEAHGSAGTLVAGLDARSPLPSADLGTAPAEPYAGFADRFAEAYVAELSAFVALAGGDGENPCPGTEALAALLVAEAAERSRREQRPVRLEELS</sequence>
<protein>
    <submittedName>
        <fullName evidence="5">Dehydrogenase</fullName>
    </submittedName>
</protein>
<gene>
    <name evidence="5" type="ORF">Aru02nite_58730</name>
</gene>
<keyword evidence="2" id="KW-0560">Oxidoreductase</keyword>
<feature type="domain" description="Gfo/Idh/MocA-like oxidoreductase N-terminal" evidence="3">
    <location>
        <begin position="1"/>
        <end position="117"/>
    </location>
</feature>
<reference evidence="5" key="1">
    <citation type="submission" date="2021-01" db="EMBL/GenBank/DDBJ databases">
        <title>Whole genome shotgun sequence of Actinocatenispora rupis NBRC 107355.</title>
        <authorList>
            <person name="Komaki H."/>
            <person name="Tamura T."/>
        </authorList>
    </citation>
    <scope>NUCLEOTIDE SEQUENCE</scope>
    <source>
        <strain evidence="5">NBRC 107355</strain>
    </source>
</reference>
<proteinExistence type="inferred from homology"/>
<dbReference type="SUPFAM" id="SSF55347">
    <property type="entry name" value="Glyceraldehyde-3-phosphate dehydrogenase-like, C-terminal domain"/>
    <property type="match status" value="1"/>
</dbReference>
<evidence type="ECO:0000256" key="1">
    <source>
        <dbReference type="ARBA" id="ARBA00010928"/>
    </source>
</evidence>
<dbReference type="InterPro" id="IPR055170">
    <property type="entry name" value="GFO_IDH_MocA-like_dom"/>
</dbReference>
<dbReference type="PANTHER" id="PTHR42840:SF3">
    <property type="entry name" value="BINDING ROSSMANN FOLD OXIDOREDUCTASE, PUTATIVE (AFU_ORTHOLOGUE AFUA_2G10240)-RELATED"/>
    <property type="match status" value="1"/>
</dbReference>
<dbReference type="InterPro" id="IPR000683">
    <property type="entry name" value="Gfo/Idh/MocA-like_OxRdtase_N"/>
</dbReference>
<evidence type="ECO:0000256" key="2">
    <source>
        <dbReference type="ARBA" id="ARBA00023002"/>
    </source>
</evidence>